<name>A0A4Y7RMZ1_9FIRM</name>
<dbReference type="SUPFAM" id="SSF51735">
    <property type="entry name" value="NAD(P)-binding Rossmann-fold domains"/>
    <property type="match status" value="2"/>
</dbReference>
<dbReference type="InterPro" id="IPR051203">
    <property type="entry name" value="Polysaccharide_Synthase-Rel"/>
</dbReference>
<evidence type="ECO:0000256" key="1">
    <source>
        <dbReference type="ARBA" id="ARBA00007430"/>
    </source>
</evidence>
<dbReference type="InterPro" id="IPR003869">
    <property type="entry name" value="Polysac_CapD-like"/>
</dbReference>
<dbReference type="EMBL" id="QFFZ01000028">
    <property type="protein sequence ID" value="TEB10345.1"/>
    <property type="molecule type" value="Genomic_DNA"/>
</dbReference>
<keyword evidence="4" id="KW-1185">Reference proteome</keyword>
<dbReference type="InterPro" id="IPR036291">
    <property type="entry name" value="NAD(P)-bd_dom_sf"/>
</dbReference>
<organism evidence="3 4">
    <name type="scientific">Pelotomaculum propionicicum</name>
    <dbReference type="NCBI Taxonomy" id="258475"/>
    <lineage>
        <taxon>Bacteria</taxon>
        <taxon>Bacillati</taxon>
        <taxon>Bacillota</taxon>
        <taxon>Clostridia</taxon>
        <taxon>Eubacteriales</taxon>
        <taxon>Desulfotomaculaceae</taxon>
        <taxon>Pelotomaculum</taxon>
    </lineage>
</organism>
<accession>A0A4Y7RMZ1</accession>
<feature type="domain" description="Polysaccharide biosynthesis protein CapD-like" evidence="2">
    <location>
        <begin position="149"/>
        <end position="431"/>
    </location>
</feature>
<dbReference type="CDD" id="cd05237">
    <property type="entry name" value="UDP_invert_4-6DH_SDR_e"/>
    <property type="match status" value="1"/>
</dbReference>
<dbReference type="RefSeq" id="WP_134214272.1">
    <property type="nucleotide sequence ID" value="NZ_QFFZ01000028.1"/>
</dbReference>
<comment type="caution">
    <text evidence="3">The sequence shown here is derived from an EMBL/GenBank/DDBJ whole genome shotgun (WGS) entry which is preliminary data.</text>
</comment>
<proteinExistence type="inferred from homology"/>
<reference evidence="3 4" key="1">
    <citation type="journal article" date="2018" name="Environ. Microbiol.">
        <title>Novel energy conservation strategies and behaviour of Pelotomaculum schinkii driving syntrophic propionate catabolism.</title>
        <authorList>
            <person name="Hidalgo-Ahumada C.A.P."/>
            <person name="Nobu M.K."/>
            <person name="Narihiro T."/>
            <person name="Tamaki H."/>
            <person name="Liu W.T."/>
            <person name="Kamagata Y."/>
            <person name="Stams A.J.M."/>
            <person name="Imachi H."/>
            <person name="Sousa D.Z."/>
        </authorList>
    </citation>
    <scope>NUCLEOTIDE SEQUENCE [LARGE SCALE GENOMIC DNA]</scope>
    <source>
        <strain evidence="3 4">MGP</strain>
    </source>
</reference>
<dbReference type="PANTHER" id="PTHR43318">
    <property type="entry name" value="UDP-N-ACETYLGLUCOSAMINE 4,6-DEHYDRATASE"/>
    <property type="match status" value="1"/>
</dbReference>
<dbReference type="AlphaFoldDB" id="A0A4Y7RMZ1"/>
<dbReference type="Proteomes" id="UP000297597">
    <property type="component" value="Unassembled WGS sequence"/>
</dbReference>
<comment type="similarity">
    <text evidence="1">Belongs to the polysaccharide synthase family.</text>
</comment>
<dbReference type="Pfam" id="PF02719">
    <property type="entry name" value="Polysacc_synt_2"/>
    <property type="match status" value="1"/>
</dbReference>
<dbReference type="PANTHER" id="PTHR43318:SF1">
    <property type="entry name" value="POLYSACCHARIDE BIOSYNTHESIS PROTEIN EPSC-RELATED"/>
    <property type="match status" value="1"/>
</dbReference>
<evidence type="ECO:0000313" key="3">
    <source>
        <dbReference type="EMBL" id="TEB10345.1"/>
    </source>
</evidence>
<protein>
    <submittedName>
        <fullName evidence="3">UDP-N-acetyl-alpha-D-glucosamine C6 dehydratase</fullName>
        <ecNumber evidence="3">4.2.1.135</ecNumber>
    </submittedName>
</protein>
<evidence type="ECO:0000313" key="4">
    <source>
        <dbReference type="Proteomes" id="UP000297597"/>
    </source>
</evidence>
<keyword evidence="3" id="KW-0456">Lyase</keyword>
<dbReference type="Gene3D" id="3.40.50.720">
    <property type="entry name" value="NAD(P)-binding Rossmann-like Domain"/>
    <property type="match status" value="2"/>
</dbReference>
<dbReference type="GO" id="GO:0016829">
    <property type="term" value="F:lyase activity"/>
    <property type="evidence" value="ECO:0007669"/>
    <property type="project" value="UniProtKB-KW"/>
</dbReference>
<evidence type="ECO:0000259" key="2">
    <source>
        <dbReference type="Pfam" id="PF02719"/>
    </source>
</evidence>
<sequence>MAGNAKPVLIVGAGVAGIIVADVLGKSQDRDDFEPVGYVDDDPEKQNKILHGLPVLGTKKDIPALVERHNIREIIIAIPSASGQVISQIIAICHRTRARLKILPGFYDLITGKIKISKIRNVEVEDLLGRKPVALDVDKIAGYLTNKNVLVTGAGGSIGSEISQQVARFAPKEIILLGRGENSIFEIELKLREAFPELCLTPEIGDIKDLVRLNHIFDRHRPDVVFHAAAHKHVPLMERCPDEAVKNNIIGTFNLAEVACKYGAGTFVLISTDKAVNPTSIMGATKRVAEMIMQSMSRRGKTRFVAVRFGNVLGSRGSVIPLFKRQIARGGPVTITHPDMTRYFMTPVEAAQLVIQAGVQAKGGEIFLLDMGSPVRILDLAENLIRLSGFEPYSEIPIEYTGMRPGEKLAEKLATEDEGIVTTVHDRIFCVSKGKYDFANLENVLSTFMSAEFSFREREIISLLQKVLLNFRKNYSA</sequence>
<dbReference type="Pfam" id="PF13727">
    <property type="entry name" value="CoA_binding_3"/>
    <property type="match status" value="1"/>
</dbReference>
<dbReference type="EC" id="4.2.1.135" evidence="3"/>
<dbReference type="OrthoDB" id="9803111at2"/>
<gene>
    <name evidence="3" type="primary">pglF</name>
    <name evidence="3" type="ORF">Pmgp_02447</name>
</gene>